<sequence length="109" mass="11597">MEATTPGSSRHPCALTRCLCFGQNAPSSSLCIDEAMLYLGGDSHLASGLDTRAHDWMVSRAKRDLRAPVRPFSSLACQADVWGSAGLQLPEDRACLLTGTRLTSGSKST</sequence>
<name>A0A4Z2J232_9TELE</name>
<dbReference type="AlphaFoldDB" id="A0A4Z2J232"/>
<reference evidence="1 2" key="1">
    <citation type="submission" date="2019-03" db="EMBL/GenBank/DDBJ databases">
        <title>First draft genome of Liparis tanakae, snailfish: a comprehensive survey of snailfish specific genes.</title>
        <authorList>
            <person name="Kim W."/>
            <person name="Song I."/>
            <person name="Jeong J.-H."/>
            <person name="Kim D."/>
            <person name="Kim S."/>
            <person name="Ryu S."/>
            <person name="Song J.Y."/>
            <person name="Lee S.K."/>
        </authorList>
    </citation>
    <scope>NUCLEOTIDE SEQUENCE [LARGE SCALE GENOMIC DNA]</scope>
    <source>
        <tissue evidence="1">Muscle</tissue>
    </source>
</reference>
<comment type="caution">
    <text evidence="1">The sequence shown here is derived from an EMBL/GenBank/DDBJ whole genome shotgun (WGS) entry which is preliminary data.</text>
</comment>
<evidence type="ECO:0000313" key="2">
    <source>
        <dbReference type="Proteomes" id="UP000314294"/>
    </source>
</evidence>
<protein>
    <submittedName>
        <fullName evidence="1">Uncharacterized protein</fullName>
    </submittedName>
</protein>
<dbReference type="EMBL" id="SRLO01000030">
    <property type="protein sequence ID" value="TNN84011.1"/>
    <property type="molecule type" value="Genomic_DNA"/>
</dbReference>
<dbReference type="Proteomes" id="UP000314294">
    <property type="component" value="Unassembled WGS sequence"/>
</dbReference>
<keyword evidence="2" id="KW-1185">Reference proteome</keyword>
<evidence type="ECO:0000313" key="1">
    <source>
        <dbReference type="EMBL" id="TNN84011.1"/>
    </source>
</evidence>
<organism evidence="1 2">
    <name type="scientific">Liparis tanakae</name>
    <name type="common">Tanaka's snailfish</name>
    <dbReference type="NCBI Taxonomy" id="230148"/>
    <lineage>
        <taxon>Eukaryota</taxon>
        <taxon>Metazoa</taxon>
        <taxon>Chordata</taxon>
        <taxon>Craniata</taxon>
        <taxon>Vertebrata</taxon>
        <taxon>Euteleostomi</taxon>
        <taxon>Actinopterygii</taxon>
        <taxon>Neopterygii</taxon>
        <taxon>Teleostei</taxon>
        <taxon>Neoteleostei</taxon>
        <taxon>Acanthomorphata</taxon>
        <taxon>Eupercaria</taxon>
        <taxon>Perciformes</taxon>
        <taxon>Cottioidei</taxon>
        <taxon>Cottales</taxon>
        <taxon>Liparidae</taxon>
        <taxon>Liparis</taxon>
    </lineage>
</organism>
<accession>A0A4Z2J232</accession>
<gene>
    <name evidence="1" type="ORF">EYF80_005882</name>
</gene>
<proteinExistence type="predicted"/>